<evidence type="ECO:0000256" key="1">
    <source>
        <dbReference type="ARBA" id="ARBA00004123"/>
    </source>
</evidence>
<dbReference type="GO" id="GO:0005737">
    <property type="term" value="C:cytoplasm"/>
    <property type="evidence" value="ECO:0007669"/>
    <property type="project" value="TreeGrafter"/>
</dbReference>
<evidence type="ECO:0000256" key="3">
    <source>
        <dbReference type="ARBA" id="ARBA00022737"/>
    </source>
</evidence>
<evidence type="ECO:0000256" key="7">
    <source>
        <dbReference type="SAM" id="MobiDB-lite"/>
    </source>
</evidence>
<dbReference type="SUPFAM" id="SSF54928">
    <property type="entry name" value="RNA-binding domain, RBD"/>
    <property type="match status" value="1"/>
</dbReference>
<evidence type="ECO:0000256" key="4">
    <source>
        <dbReference type="ARBA" id="ARBA00022884"/>
    </source>
</evidence>
<dbReference type="InterPro" id="IPR050374">
    <property type="entry name" value="RRT5_SRSF_SR"/>
</dbReference>
<dbReference type="Proteomes" id="UP001152320">
    <property type="component" value="Chromosome 4"/>
</dbReference>
<keyword evidence="2" id="KW-0507">mRNA processing</keyword>
<dbReference type="EMBL" id="JAIZAY010000004">
    <property type="protein sequence ID" value="KAJ8042646.1"/>
    <property type="molecule type" value="Genomic_DNA"/>
</dbReference>
<feature type="region of interest" description="Disordered" evidence="7">
    <location>
        <begin position="100"/>
        <end position="142"/>
    </location>
</feature>
<dbReference type="PROSITE" id="PS50102">
    <property type="entry name" value="RRM"/>
    <property type="match status" value="2"/>
</dbReference>
<keyword evidence="5" id="KW-0539">Nucleus</keyword>
<dbReference type="GO" id="GO:0005634">
    <property type="term" value="C:nucleus"/>
    <property type="evidence" value="ECO:0007669"/>
    <property type="project" value="UniProtKB-SubCell"/>
</dbReference>
<dbReference type="GO" id="GO:0006397">
    <property type="term" value="P:mRNA processing"/>
    <property type="evidence" value="ECO:0007669"/>
    <property type="project" value="UniProtKB-KW"/>
</dbReference>
<keyword evidence="4 6" id="KW-0694">RNA-binding</keyword>
<keyword evidence="10" id="KW-1185">Reference proteome</keyword>
<dbReference type="PANTHER" id="PTHR23003">
    <property type="entry name" value="RNA RECOGNITION MOTIF RRM DOMAIN CONTAINING PROTEIN"/>
    <property type="match status" value="1"/>
</dbReference>
<feature type="domain" description="RRM" evidence="8">
    <location>
        <begin position="26"/>
        <end position="103"/>
    </location>
</feature>
<dbReference type="InterPro" id="IPR012677">
    <property type="entry name" value="Nucleotide-bd_a/b_plait_sf"/>
</dbReference>
<dbReference type="SMART" id="SM00360">
    <property type="entry name" value="RRM"/>
    <property type="match status" value="2"/>
</dbReference>
<evidence type="ECO:0000259" key="8">
    <source>
        <dbReference type="PROSITE" id="PS50102"/>
    </source>
</evidence>
<feature type="compositionally biased region" description="Gly residues" evidence="7">
    <location>
        <begin position="105"/>
        <end position="131"/>
    </location>
</feature>
<dbReference type="InterPro" id="IPR000504">
    <property type="entry name" value="RRM_dom"/>
</dbReference>
<dbReference type="OrthoDB" id="1099063at2759"/>
<dbReference type="PANTHER" id="PTHR23003:SF62">
    <property type="entry name" value="SERINE_ARGININE (SR)-TYPE SHUTTLING MRNA BINDING PROTEIN NPL3"/>
    <property type="match status" value="1"/>
</dbReference>
<name>A0A9Q1HEY5_HOLLE</name>
<dbReference type="GO" id="GO:0003729">
    <property type="term" value="F:mRNA binding"/>
    <property type="evidence" value="ECO:0007669"/>
    <property type="project" value="TreeGrafter"/>
</dbReference>
<comment type="subcellular location">
    <subcellularLocation>
        <location evidence="1">Nucleus</location>
    </subcellularLocation>
</comment>
<sequence>MSYFDRRGGGGGGGGGRYKGGGGNDCRIYVGNLPPDIREKDIIDIFYSYGNILKVDLKRNTHGVGPPFAFVEFEDPRDAEDAKKGKDRFDYDGYNLRVEYPKSSGRGGGGSSYGGGGGGSDRGRSFGGGRPKGPPPRRSDYRCFVSGLPPTGSWQDLKDHMREAGDVCFTDVYEDGTGVVEFLRREDMEYACNTLDDSKFRSHEAVAFEAMKFSNREVWGEIPGRVKVRVRPLSSGSKVMTQVHPIREAGPGATLQKEEDERKARHIIQDTIGQDPGRGHAPDDIHTLDPALDHEIDLVWCCDVIPKMNQVDMDSNLLPSLELCLWCVH</sequence>
<comment type="caution">
    <text evidence="9">The sequence shown here is derived from an EMBL/GenBank/DDBJ whole genome shotgun (WGS) entry which is preliminary data.</text>
</comment>
<evidence type="ECO:0000256" key="5">
    <source>
        <dbReference type="ARBA" id="ARBA00023242"/>
    </source>
</evidence>
<gene>
    <name evidence="9" type="ORF">HOLleu_09456</name>
</gene>
<organism evidence="9 10">
    <name type="scientific">Holothuria leucospilota</name>
    <name type="common">Black long sea cucumber</name>
    <name type="synonym">Mertensiothuria leucospilota</name>
    <dbReference type="NCBI Taxonomy" id="206669"/>
    <lineage>
        <taxon>Eukaryota</taxon>
        <taxon>Metazoa</taxon>
        <taxon>Echinodermata</taxon>
        <taxon>Eleutherozoa</taxon>
        <taxon>Echinozoa</taxon>
        <taxon>Holothuroidea</taxon>
        <taxon>Aspidochirotacea</taxon>
        <taxon>Aspidochirotida</taxon>
        <taxon>Holothuriidae</taxon>
        <taxon>Holothuria</taxon>
    </lineage>
</organism>
<dbReference type="AlphaFoldDB" id="A0A9Q1HEY5"/>
<proteinExistence type="predicted"/>
<evidence type="ECO:0000313" key="10">
    <source>
        <dbReference type="Proteomes" id="UP001152320"/>
    </source>
</evidence>
<accession>A0A9Q1HEY5</accession>
<dbReference type="Pfam" id="PF00076">
    <property type="entry name" value="RRM_1"/>
    <property type="match status" value="2"/>
</dbReference>
<dbReference type="Gene3D" id="3.30.70.330">
    <property type="match status" value="2"/>
</dbReference>
<evidence type="ECO:0000313" key="9">
    <source>
        <dbReference type="EMBL" id="KAJ8042646.1"/>
    </source>
</evidence>
<keyword evidence="3" id="KW-0677">Repeat</keyword>
<feature type="domain" description="RRM" evidence="8">
    <location>
        <begin position="141"/>
        <end position="213"/>
    </location>
</feature>
<evidence type="ECO:0000256" key="2">
    <source>
        <dbReference type="ARBA" id="ARBA00022664"/>
    </source>
</evidence>
<protein>
    <submittedName>
        <fullName evidence="9">Serine/arginine-rich splicing factor 1</fullName>
    </submittedName>
</protein>
<reference evidence="9" key="1">
    <citation type="submission" date="2021-10" db="EMBL/GenBank/DDBJ databases">
        <title>Tropical sea cucumber genome reveals ecological adaptation and Cuvierian tubules defense mechanism.</title>
        <authorList>
            <person name="Chen T."/>
        </authorList>
    </citation>
    <scope>NUCLEOTIDE SEQUENCE</scope>
    <source>
        <strain evidence="9">Nanhai2018</strain>
        <tissue evidence="9">Muscle</tissue>
    </source>
</reference>
<evidence type="ECO:0000256" key="6">
    <source>
        <dbReference type="PROSITE-ProRule" id="PRU00176"/>
    </source>
</evidence>
<dbReference type="InterPro" id="IPR035979">
    <property type="entry name" value="RBD_domain_sf"/>
</dbReference>